<evidence type="ECO:0008006" key="4">
    <source>
        <dbReference type="Google" id="ProtNLM"/>
    </source>
</evidence>
<protein>
    <recommendedName>
        <fullName evidence="4">Positive regulator of sigma E activity</fullName>
    </recommendedName>
</protein>
<evidence type="ECO:0000313" key="2">
    <source>
        <dbReference type="EMBL" id="KKO18844.1"/>
    </source>
</evidence>
<evidence type="ECO:0000256" key="1">
    <source>
        <dbReference type="SAM" id="Phobius"/>
    </source>
</evidence>
<dbReference type="AlphaFoldDB" id="A0A0M2UWG0"/>
<keyword evidence="1" id="KW-1133">Transmembrane helix</keyword>
<accession>A0A0M2UWG0</accession>
<proteinExistence type="predicted"/>
<reference evidence="2 3" key="1">
    <citation type="journal article" date="2013" name="BMC Microbiol.">
        <title>Identification of the type II cytochrome c maturation pathway in anammox bacteria by comparative genomics.</title>
        <authorList>
            <person name="Ferousi C."/>
            <person name="Speth D.R."/>
            <person name="Reimann J."/>
            <person name="Op den Camp H.J."/>
            <person name="Allen J.W."/>
            <person name="Keltjens J.T."/>
            <person name="Jetten M.S."/>
        </authorList>
    </citation>
    <scope>NUCLEOTIDE SEQUENCE [LARGE SCALE GENOMIC DNA]</scope>
    <source>
        <strain evidence="2">RU1</strain>
    </source>
</reference>
<gene>
    <name evidence="2" type="ORF">BROFUL_02437</name>
</gene>
<dbReference type="Pfam" id="PF04246">
    <property type="entry name" value="RseC_MucC"/>
    <property type="match status" value="1"/>
</dbReference>
<comment type="caution">
    <text evidence="2">The sequence shown here is derived from an EMBL/GenBank/DDBJ whole genome shotgun (WGS) entry which is preliminary data.</text>
</comment>
<name>A0A0M2UWG0_9BACT</name>
<keyword evidence="1" id="KW-0472">Membrane</keyword>
<feature type="transmembrane region" description="Helical" evidence="1">
    <location>
        <begin position="126"/>
        <end position="146"/>
    </location>
</feature>
<keyword evidence="1" id="KW-0812">Transmembrane</keyword>
<dbReference type="EMBL" id="LAQJ01000232">
    <property type="protein sequence ID" value="KKO18844.1"/>
    <property type="molecule type" value="Genomic_DNA"/>
</dbReference>
<feature type="transmembrane region" description="Helical" evidence="1">
    <location>
        <begin position="94"/>
        <end position="114"/>
    </location>
</feature>
<evidence type="ECO:0000313" key="3">
    <source>
        <dbReference type="Proteomes" id="UP000034954"/>
    </source>
</evidence>
<sequence length="183" mass="20794">MAQPRHNNLPKELKVMVSDLFKQKERFEKGIVRRLNGSYATVEILRKNSPECTNCSSCAGADDKPQLFEVKAFPGLKAGERVTLQTIGHSPYTGMILIFILPLVSLVMGSFLGRKWHFLYPNSSDVRMISCGFIFFLLSLVAVSIYEKTMRHQKRIGRKIISRDTRDSINLIPASSHIFHHCL</sequence>
<keyword evidence="3" id="KW-1185">Reference proteome</keyword>
<organism evidence="2 3">
    <name type="scientific">Candidatus Brocadia fulgida</name>
    <dbReference type="NCBI Taxonomy" id="380242"/>
    <lineage>
        <taxon>Bacteria</taxon>
        <taxon>Pseudomonadati</taxon>
        <taxon>Planctomycetota</taxon>
        <taxon>Candidatus Brocadiia</taxon>
        <taxon>Candidatus Brocadiales</taxon>
        <taxon>Candidatus Brocadiaceae</taxon>
        <taxon>Candidatus Brocadia</taxon>
    </lineage>
</organism>
<dbReference type="Proteomes" id="UP000034954">
    <property type="component" value="Unassembled WGS sequence"/>
</dbReference>